<dbReference type="AlphaFoldDB" id="A0A2K9E065"/>
<dbReference type="KEGG" id="hsc:HVS_04135"/>
<gene>
    <name evidence="1" type="ORF">HVS_04135</name>
</gene>
<proteinExistence type="predicted"/>
<dbReference type="RefSeq" id="WP_101299494.1">
    <property type="nucleotide sequence ID" value="NZ_CP025197.1"/>
</dbReference>
<evidence type="ECO:0000313" key="1">
    <source>
        <dbReference type="EMBL" id="AUG56769.1"/>
    </source>
</evidence>
<accession>A0A2K9E065</accession>
<sequence length="159" mass="18398">MTIKRWAQDAAKAAVWGSNPEVLIEFSTTEAGTIPPKELYEMAYQLAFDTEAKERAAMLQNKISAGIPLKNEDDKAFYEKYRHKYGSVQKEQEDDSFAYWESEMTEIEALEKFKGGKGNDKKKQNVYCEMPRCNHRVFDADYADVEIKCPECRKVFEVK</sequence>
<reference evidence="1 2" key="1">
    <citation type="submission" date="2017-12" db="EMBL/GenBank/DDBJ databases">
        <title>Complete genome sequence of Herbivorax saccincola GGR1, a novel Cellulosome-producing hydrolytic bacterium in a thermophilic biogas plant, established by Illumina and Nanopore MinION sequencing.</title>
        <authorList>
            <person name="Pechtl A."/>
            <person name="Ruckert C."/>
            <person name="Koeck D.E."/>
            <person name="Maus I."/>
            <person name="Winkler A."/>
            <person name="Kalinowski J."/>
            <person name="Puhler A."/>
            <person name="Schwarz W.W."/>
            <person name="Zverlov V.V."/>
            <person name="Schluter A."/>
            <person name="Liebl W."/>
        </authorList>
    </citation>
    <scope>NUCLEOTIDE SEQUENCE [LARGE SCALE GENOMIC DNA]</scope>
    <source>
        <strain evidence="2">SR1</strain>
    </source>
</reference>
<name>A0A2K9E065_9FIRM</name>
<evidence type="ECO:0000313" key="2">
    <source>
        <dbReference type="Proteomes" id="UP000233534"/>
    </source>
</evidence>
<organism evidence="1 2">
    <name type="scientific">Acetivibrio saccincola</name>
    <dbReference type="NCBI Taxonomy" id="1677857"/>
    <lineage>
        <taxon>Bacteria</taxon>
        <taxon>Bacillati</taxon>
        <taxon>Bacillota</taxon>
        <taxon>Clostridia</taxon>
        <taxon>Eubacteriales</taxon>
        <taxon>Oscillospiraceae</taxon>
        <taxon>Acetivibrio</taxon>
    </lineage>
</organism>
<dbReference type="Proteomes" id="UP000233534">
    <property type="component" value="Chromosome"/>
</dbReference>
<keyword evidence="2" id="KW-1185">Reference proteome</keyword>
<dbReference type="EMBL" id="CP025197">
    <property type="protein sequence ID" value="AUG56769.1"/>
    <property type="molecule type" value="Genomic_DNA"/>
</dbReference>
<protein>
    <submittedName>
        <fullName evidence="1">Uncharacterized protein</fullName>
    </submittedName>
</protein>